<feature type="transmembrane region" description="Helical" evidence="10">
    <location>
        <begin position="618"/>
        <end position="640"/>
    </location>
</feature>
<dbReference type="HOGENOM" id="CLU_008110_1_0_1"/>
<dbReference type="EC" id="2.4.1.-" evidence="10"/>
<evidence type="ECO:0000256" key="1">
    <source>
        <dbReference type="ARBA" id="ARBA00004477"/>
    </source>
</evidence>
<feature type="transmembrane region" description="Helical" evidence="10">
    <location>
        <begin position="269"/>
        <end position="291"/>
    </location>
</feature>
<dbReference type="PANTHER" id="PTHR12413:SF1">
    <property type="entry name" value="DOLICHYL PYROPHOSPHATE MAN9GLCNAC2 ALPHA-1,3-GLUCOSYLTRANSFERASE"/>
    <property type="match status" value="1"/>
</dbReference>
<keyword evidence="7 10" id="KW-0256">Endoplasmic reticulum</keyword>
<feature type="transmembrane region" description="Helical" evidence="10">
    <location>
        <begin position="303"/>
        <end position="321"/>
    </location>
</feature>
<dbReference type="Proteomes" id="UP000053820">
    <property type="component" value="Unassembled WGS sequence"/>
</dbReference>
<proteinExistence type="inferred from homology"/>
<dbReference type="InterPro" id="IPR004856">
    <property type="entry name" value="Glyco_trans_ALG6/ALG8"/>
</dbReference>
<reference evidence="12 13" key="1">
    <citation type="submission" date="2014-04" db="EMBL/GenBank/DDBJ databases">
        <title>Evolutionary Origins and Diversification of the Mycorrhizal Mutualists.</title>
        <authorList>
            <consortium name="DOE Joint Genome Institute"/>
            <consortium name="Mycorrhizal Genomics Consortium"/>
            <person name="Kohler A."/>
            <person name="Kuo A."/>
            <person name="Nagy L.G."/>
            <person name="Floudas D."/>
            <person name="Copeland A."/>
            <person name="Barry K.W."/>
            <person name="Cichocki N."/>
            <person name="Veneault-Fourrey C."/>
            <person name="LaButti K."/>
            <person name="Lindquist E.A."/>
            <person name="Lipzen A."/>
            <person name="Lundell T."/>
            <person name="Morin E."/>
            <person name="Murat C."/>
            <person name="Riley R."/>
            <person name="Ohm R."/>
            <person name="Sun H."/>
            <person name="Tunlid A."/>
            <person name="Henrissat B."/>
            <person name="Grigoriev I.V."/>
            <person name="Hibbett D.S."/>
            <person name="Martin F."/>
        </authorList>
    </citation>
    <scope>NUCLEOTIDE SEQUENCE [LARGE SCALE GENOMIC DNA]</scope>
    <source>
        <strain evidence="12 13">MD-312</strain>
    </source>
</reference>
<dbReference type="GO" id="GO:0005789">
    <property type="term" value="C:endoplasmic reticulum membrane"/>
    <property type="evidence" value="ECO:0007669"/>
    <property type="project" value="UniProtKB-SubCell"/>
</dbReference>
<evidence type="ECO:0000256" key="2">
    <source>
        <dbReference type="ARBA" id="ARBA00004922"/>
    </source>
</evidence>
<dbReference type="EMBL" id="KN839899">
    <property type="protein sequence ID" value="KIJ59031.1"/>
    <property type="molecule type" value="Genomic_DNA"/>
</dbReference>
<name>A0A0C9W7X3_9AGAM</name>
<evidence type="ECO:0000256" key="7">
    <source>
        <dbReference type="ARBA" id="ARBA00022824"/>
    </source>
</evidence>
<keyword evidence="5 10" id="KW-0808">Transferase</keyword>
<evidence type="ECO:0000256" key="3">
    <source>
        <dbReference type="ARBA" id="ARBA00008715"/>
    </source>
</evidence>
<feature type="compositionally biased region" description="Polar residues" evidence="11">
    <location>
        <begin position="35"/>
        <end position="55"/>
    </location>
</feature>
<feature type="compositionally biased region" description="Basic and acidic residues" evidence="11">
    <location>
        <begin position="11"/>
        <end position="22"/>
    </location>
</feature>
<evidence type="ECO:0000256" key="11">
    <source>
        <dbReference type="SAM" id="MobiDB-lite"/>
    </source>
</evidence>
<accession>A0A0C9W7X3</accession>
<feature type="transmembrane region" description="Helical" evidence="10">
    <location>
        <begin position="461"/>
        <end position="483"/>
    </location>
</feature>
<feature type="transmembrane region" description="Helical" evidence="10">
    <location>
        <begin position="363"/>
        <end position="382"/>
    </location>
</feature>
<comment type="subcellular location">
    <subcellularLocation>
        <location evidence="1 10">Endoplasmic reticulum membrane</location>
        <topology evidence="1 10">Multi-pass membrane protein</topology>
    </subcellularLocation>
</comment>
<feature type="region of interest" description="Disordered" evidence="11">
    <location>
        <begin position="1"/>
        <end position="61"/>
    </location>
</feature>
<evidence type="ECO:0000256" key="6">
    <source>
        <dbReference type="ARBA" id="ARBA00022692"/>
    </source>
</evidence>
<comment type="pathway">
    <text evidence="2 10">Protein modification; protein glycosylation.</text>
</comment>
<evidence type="ECO:0000256" key="5">
    <source>
        <dbReference type="ARBA" id="ARBA00022679"/>
    </source>
</evidence>
<sequence length="756" mass="83360">MDAVPSNAHNSEGHRRQPRDRTASFNSVPHIKASQLRTSTLRNRGSNASLRSIGSDTEHSEIISPVPRRHLLQTSESLHWLKVGAFSDVDWQARGVSPVSAASSTGSNFPSSSASKRLSFSALLEQERVARGIPTSASLRRDQEDDREDHGAGRRWIRWMHRHGMKSWVVPSAIAASIWVKWCIGLGSYSGQGTPPMFGDYEAQRHWMELTIHLPIQQWYTYDLQYWGLDYPPLTAYVSWLCGRVGAVIDPSWFALQTSRGIETSGSKLFMRVSVVALDALLYVPALYAFARTWHGTRSSRTQHAALVTLLFHPALLLIDFGHFQYNSVMLGFTLLAMNAFANGFDLVGAVFFVLSLGFKQMALYYAPVIGAYLLGKCIYLEPVNGARLFVRLALVTVFSFMVLFAPFLPPFAPLSSLGASISRIFPFARGLFEDKVANFWCFTNVTVLKWKRAFDGKEALLVKASAVLTALGFSPAVAGLLWGGCKTRLTELTSSDKKQGDTSATTTAPLKIPNTPTPILPLLPYALLTTSMSFFLFSFQVHEKTILLPLLPLTLLLSGATPGEEVFAWSALGNVVGVFSMWPLLKKDGLGIQYIGMLLLWCRLIGYNPFRLRFNSFVGLLSTAVHTSMIALHLLEFIITPPARYPDLFPVLNVLISTPVFGLIWLWSIKRGIEVSWAMGGLPGSENKVRQARNGLSTTDSTPSFSRPAGGVRRDAGVRAMSLGYTSGQAASGGYRDPRRRALGRLRAGSAEVEE</sequence>
<evidence type="ECO:0000256" key="10">
    <source>
        <dbReference type="RuleBase" id="RU363110"/>
    </source>
</evidence>
<feature type="transmembrane region" description="Helical" evidence="10">
    <location>
        <begin position="546"/>
        <end position="562"/>
    </location>
</feature>
<keyword evidence="6 10" id="KW-0812">Transmembrane</keyword>
<dbReference type="Pfam" id="PF03155">
    <property type="entry name" value="Alg6_Alg8"/>
    <property type="match status" value="1"/>
</dbReference>
<dbReference type="OrthoDB" id="5589195at2759"/>
<dbReference type="GO" id="GO:0042281">
    <property type="term" value="F:dolichyl pyrophosphate Man9GlcNAc2 alpha-1,3-glucosyltransferase activity"/>
    <property type="evidence" value="ECO:0007669"/>
    <property type="project" value="TreeGrafter"/>
</dbReference>
<keyword evidence="4 10" id="KW-0328">Glycosyltransferase</keyword>
<organism evidence="12 13">
    <name type="scientific">Hydnomerulius pinastri MD-312</name>
    <dbReference type="NCBI Taxonomy" id="994086"/>
    <lineage>
        <taxon>Eukaryota</taxon>
        <taxon>Fungi</taxon>
        <taxon>Dikarya</taxon>
        <taxon>Basidiomycota</taxon>
        <taxon>Agaricomycotina</taxon>
        <taxon>Agaricomycetes</taxon>
        <taxon>Agaricomycetidae</taxon>
        <taxon>Boletales</taxon>
        <taxon>Boletales incertae sedis</taxon>
        <taxon>Leucogyrophana</taxon>
    </lineage>
</organism>
<dbReference type="UniPathway" id="UPA00378"/>
<feature type="transmembrane region" description="Helical" evidence="10">
    <location>
        <begin position="168"/>
        <end position="189"/>
    </location>
</feature>
<evidence type="ECO:0000313" key="13">
    <source>
        <dbReference type="Proteomes" id="UP000053820"/>
    </source>
</evidence>
<feature type="transmembrane region" description="Helical" evidence="10">
    <location>
        <begin position="520"/>
        <end position="540"/>
    </location>
</feature>
<evidence type="ECO:0000256" key="4">
    <source>
        <dbReference type="ARBA" id="ARBA00022676"/>
    </source>
</evidence>
<evidence type="ECO:0000256" key="8">
    <source>
        <dbReference type="ARBA" id="ARBA00022989"/>
    </source>
</evidence>
<comment type="similarity">
    <text evidence="3 10">Belongs to the ALG6/ALG8 glucosyltransferase family.</text>
</comment>
<protein>
    <recommendedName>
        <fullName evidence="10">Alpha-1,3-glucosyltransferase</fullName>
        <ecNumber evidence="10">2.4.1.-</ecNumber>
    </recommendedName>
</protein>
<keyword evidence="8 10" id="KW-1133">Transmembrane helix</keyword>
<feature type="transmembrane region" description="Helical" evidence="10">
    <location>
        <begin position="333"/>
        <end position="357"/>
    </location>
</feature>
<keyword evidence="13" id="KW-1185">Reference proteome</keyword>
<feature type="region of interest" description="Disordered" evidence="11">
    <location>
        <begin position="693"/>
        <end position="713"/>
    </location>
</feature>
<dbReference type="AlphaFoldDB" id="A0A0C9W7X3"/>
<evidence type="ECO:0000256" key="9">
    <source>
        <dbReference type="ARBA" id="ARBA00023136"/>
    </source>
</evidence>
<gene>
    <name evidence="12" type="ORF">HYDPIDRAFT_101426</name>
</gene>
<keyword evidence="9 10" id="KW-0472">Membrane</keyword>
<feature type="transmembrane region" description="Helical" evidence="10">
    <location>
        <begin position="592"/>
        <end position="611"/>
    </location>
</feature>
<dbReference type="PANTHER" id="PTHR12413">
    <property type="entry name" value="DOLICHYL GLYCOSYLTRANSFERASE"/>
    <property type="match status" value="1"/>
</dbReference>
<feature type="transmembrane region" description="Helical" evidence="10">
    <location>
        <begin position="389"/>
        <end position="409"/>
    </location>
</feature>
<feature type="compositionally biased region" description="Polar residues" evidence="11">
    <location>
        <begin position="695"/>
        <end position="706"/>
    </location>
</feature>
<feature type="transmembrane region" description="Helical" evidence="10">
    <location>
        <begin position="652"/>
        <end position="670"/>
    </location>
</feature>
<evidence type="ECO:0000313" key="12">
    <source>
        <dbReference type="EMBL" id="KIJ59031.1"/>
    </source>
</evidence>